<evidence type="ECO:0000256" key="1">
    <source>
        <dbReference type="SAM" id="Phobius"/>
    </source>
</evidence>
<dbReference type="Gene3D" id="3.40.50.720">
    <property type="entry name" value="NAD(P)-binding Rossmann-like Domain"/>
    <property type="match status" value="1"/>
</dbReference>
<dbReference type="EMBL" id="FPKR01000008">
    <property type="protein sequence ID" value="SFZ77303.1"/>
    <property type="molecule type" value="Genomic_DNA"/>
</dbReference>
<protein>
    <submittedName>
        <fullName evidence="3">Uncharacterized conserved protein YbjT, contains NAD(P)-binding and DUF2867 domains</fullName>
    </submittedName>
</protein>
<dbReference type="InterPro" id="IPR025695">
    <property type="entry name" value="DoxX-like"/>
</dbReference>
<dbReference type="AlphaFoldDB" id="A0A1K2HKJ4"/>
<dbReference type="InterPro" id="IPR036291">
    <property type="entry name" value="NAD(P)-bd_dom_sf"/>
</dbReference>
<feature type="transmembrane region" description="Helical" evidence="1">
    <location>
        <begin position="372"/>
        <end position="390"/>
    </location>
</feature>
<dbReference type="STRING" id="1121279.SAMN02745887_02325"/>
<feature type="transmembrane region" description="Helical" evidence="1">
    <location>
        <begin position="338"/>
        <end position="360"/>
    </location>
</feature>
<sequence>MKILLTGASGLIGAALLPRLLADGHQLTAVCRRAGAPAEGLTWQQVDMAQYLRPADWLPLLAGVDLVINAAGILREQPGQHFATLHAQAPAALFAACELAGVRRVIQLSALGARQDASTAYWRSKAAGDAALQAIGLDWAIVRPSLVYADEGASSALFRRLAAAPCLLLPTRAGVVQPIHLDDLLALLVALVKAPSLGAHIIDAVGPQPLPFADYLQALRRGMGRAPATVCRLPDRLVQAASCLAQYLPGSLLSPASLAMLREDNRADVAPIEAILGRSLRAPASFCRPVLHADALLGLWLPLARAGLAFIWLFTAWVSLYNAPEGLRLLADAGLPPSWHSALLWAGAGLDTVLGLLTVLHPSRRLWQAQMALVLGYTLFISLCLPQWWLHPFGPISKNLPILLWLALLLGTSKPAASPRPPSP</sequence>
<feature type="transmembrane region" description="Helical" evidence="1">
    <location>
        <begin position="295"/>
        <end position="318"/>
    </location>
</feature>
<dbReference type="InterPro" id="IPR016040">
    <property type="entry name" value="NAD(P)-bd_dom"/>
</dbReference>
<dbReference type="GO" id="GO:0044877">
    <property type="term" value="F:protein-containing complex binding"/>
    <property type="evidence" value="ECO:0007669"/>
    <property type="project" value="TreeGrafter"/>
</dbReference>
<dbReference type="OrthoDB" id="5292533at2"/>
<evidence type="ECO:0000313" key="4">
    <source>
        <dbReference type="Proteomes" id="UP000186513"/>
    </source>
</evidence>
<gene>
    <name evidence="3" type="ORF">SAMN02745887_02325</name>
</gene>
<dbReference type="PANTHER" id="PTHR12126:SF11">
    <property type="entry name" value="NADH DEHYDROGENASE [UBIQUINONE] 1 ALPHA SUBCOMPLEX SUBUNIT 9, MITOCHONDRIAL"/>
    <property type="match status" value="1"/>
</dbReference>
<keyword evidence="1" id="KW-0472">Membrane</keyword>
<accession>A0A1K2HKJ4</accession>
<dbReference type="Pfam" id="PF13460">
    <property type="entry name" value="NAD_binding_10"/>
    <property type="match status" value="1"/>
</dbReference>
<proteinExistence type="predicted"/>
<organism evidence="3 4">
    <name type="scientific">Chitinimonas taiwanensis DSM 18899</name>
    <dbReference type="NCBI Taxonomy" id="1121279"/>
    <lineage>
        <taxon>Bacteria</taxon>
        <taxon>Pseudomonadati</taxon>
        <taxon>Pseudomonadota</taxon>
        <taxon>Betaproteobacteria</taxon>
        <taxon>Neisseriales</taxon>
        <taxon>Chitinibacteraceae</taxon>
        <taxon>Chitinimonas</taxon>
    </lineage>
</organism>
<reference evidence="3 4" key="1">
    <citation type="submission" date="2016-11" db="EMBL/GenBank/DDBJ databases">
        <authorList>
            <person name="Jaros S."/>
            <person name="Januszkiewicz K."/>
            <person name="Wedrychowicz H."/>
        </authorList>
    </citation>
    <scope>NUCLEOTIDE SEQUENCE [LARGE SCALE GENOMIC DNA]</scope>
    <source>
        <strain evidence="3 4">DSM 18899</strain>
    </source>
</reference>
<dbReference type="PANTHER" id="PTHR12126">
    <property type="entry name" value="NADH-UBIQUINONE OXIDOREDUCTASE 39 KDA SUBUNIT-RELATED"/>
    <property type="match status" value="1"/>
</dbReference>
<feature type="domain" description="NAD(P)-binding" evidence="2">
    <location>
        <begin position="7"/>
        <end position="151"/>
    </location>
</feature>
<dbReference type="Pfam" id="PF13781">
    <property type="entry name" value="DoxX_3"/>
    <property type="match status" value="1"/>
</dbReference>
<dbReference type="Proteomes" id="UP000186513">
    <property type="component" value="Unassembled WGS sequence"/>
</dbReference>
<keyword evidence="1" id="KW-1133">Transmembrane helix</keyword>
<dbReference type="InterPro" id="IPR051207">
    <property type="entry name" value="ComplexI_NDUFA9_subunit"/>
</dbReference>
<evidence type="ECO:0000313" key="3">
    <source>
        <dbReference type="EMBL" id="SFZ77303.1"/>
    </source>
</evidence>
<keyword evidence="4" id="KW-1185">Reference proteome</keyword>
<dbReference type="SUPFAM" id="SSF51735">
    <property type="entry name" value="NAD(P)-binding Rossmann-fold domains"/>
    <property type="match status" value="1"/>
</dbReference>
<keyword evidence="1" id="KW-0812">Transmembrane</keyword>
<dbReference type="RefSeq" id="WP_072428830.1">
    <property type="nucleotide sequence ID" value="NZ_FPKR01000008.1"/>
</dbReference>
<name>A0A1K2HKJ4_9NEIS</name>
<evidence type="ECO:0000259" key="2">
    <source>
        <dbReference type="Pfam" id="PF13460"/>
    </source>
</evidence>